<comment type="caution">
    <text evidence="2">The sequence shown here is derived from an EMBL/GenBank/DDBJ whole genome shotgun (WGS) entry which is preliminary data.</text>
</comment>
<dbReference type="RefSeq" id="WP_268255323.1">
    <property type="nucleotide sequence ID" value="NZ_BMSA01000029.1"/>
</dbReference>
<dbReference type="AlphaFoldDB" id="A0A918M0B3"/>
<evidence type="ECO:0000256" key="1">
    <source>
        <dbReference type="SAM" id="MobiDB-lite"/>
    </source>
</evidence>
<name>A0A918M0B3_9ACTN</name>
<sequence>MAETTVRRVRHTSRTSESDRKNAAAALQRALDRRDNGGETGHL</sequence>
<gene>
    <name evidence="2" type="ORF">GCM10010226_72960</name>
</gene>
<evidence type="ECO:0000313" key="3">
    <source>
        <dbReference type="Proteomes" id="UP000646776"/>
    </source>
</evidence>
<proteinExistence type="predicted"/>
<keyword evidence="3" id="KW-1185">Reference proteome</keyword>
<organism evidence="2 3">
    <name type="scientific">Streptomyces phaeofaciens</name>
    <dbReference type="NCBI Taxonomy" id="68254"/>
    <lineage>
        <taxon>Bacteria</taxon>
        <taxon>Bacillati</taxon>
        <taxon>Actinomycetota</taxon>
        <taxon>Actinomycetes</taxon>
        <taxon>Kitasatosporales</taxon>
        <taxon>Streptomycetaceae</taxon>
        <taxon>Streptomyces</taxon>
    </lineage>
</organism>
<feature type="compositionally biased region" description="Basic and acidic residues" evidence="1">
    <location>
        <begin position="30"/>
        <end position="43"/>
    </location>
</feature>
<feature type="region of interest" description="Disordered" evidence="1">
    <location>
        <begin position="1"/>
        <end position="43"/>
    </location>
</feature>
<dbReference type="EMBL" id="BMSA01000029">
    <property type="protein sequence ID" value="GGT83801.1"/>
    <property type="molecule type" value="Genomic_DNA"/>
</dbReference>
<reference evidence="2" key="2">
    <citation type="submission" date="2020-09" db="EMBL/GenBank/DDBJ databases">
        <authorList>
            <person name="Sun Q."/>
            <person name="Ohkuma M."/>
        </authorList>
    </citation>
    <scope>NUCLEOTIDE SEQUENCE</scope>
    <source>
        <strain evidence="2">JCM 4125</strain>
    </source>
</reference>
<dbReference type="Proteomes" id="UP000646776">
    <property type="component" value="Unassembled WGS sequence"/>
</dbReference>
<reference evidence="2" key="1">
    <citation type="journal article" date="2014" name="Int. J. Syst. Evol. Microbiol.">
        <title>Complete genome sequence of Corynebacterium casei LMG S-19264T (=DSM 44701T), isolated from a smear-ripened cheese.</title>
        <authorList>
            <consortium name="US DOE Joint Genome Institute (JGI-PGF)"/>
            <person name="Walter F."/>
            <person name="Albersmeier A."/>
            <person name="Kalinowski J."/>
            <person name="Ruckert C."/>
        </authorList>
    </citation>
    <scope>NUCLEOTIDE SEQUENCE</scope>
    <source>
        <strain evidence="2">JCM 4125</strain>
    </source>
</reference>
<evidence type="ECO:0000313" key="2">
    <source>
        <dbReference type="EMBL" id="GGT83801.1"/>
    </source>
</evidence>
<accession>A0A918M0B3</accession>
<protein>
    <submittedName>
        <fullName evidence="2">Uncharacterized protein</fullName>
    </submittedName>
</protein>